<dbReference type="AlphaFoldDB" id="A0A2H5QTY9"/>
<reference evidence="1 2" key="1">
    <citation type="journal article" date="2017" name="Front. Genet.">
        <title>Draft sequencing of the heterozygous diploid genome of Satsuma (Citrus unshiu Marc.) using a hybrid assembly approach.</title>
        <authorList>
            <person name="Shimizu T."/>
            <person name="Tanizawa Y."/>
            <person name="Mochizuki T."/>
            <person name="Nagasaki H."/>
            <person name="Yoshioka T."/>
            <person name="Toyoda A."/>
            <person name="Fujiyama A."/>
            <person name="Kaminuma E."/>
            <person name="Nakamura Y."/>
        </authorList>
    </citation>
    <scope>NUCLEOTIDE SEQUENCE [LARGE SCALE GENOMIC DNA]</scope>
    <source>
        <strain evidence="2">cv. Miyagawa wase</strain>
    </source>
</reference>
<keyword evidence="2" id="KW-1185">Reference proteome</keyword>
<comment type="caution">
    <text evidence="1">The sequence shown here is derived from an EMBL/GenBank/DDBJ whole genome shotgun (WGS) entry which is preliminary data.</text>
</comment>
<protein>
    <recommendedName>
        <fullName evidence="3">Retrotransposon Copia-like N-terminal domain-containing protein</fullName>
    </recommendedName>
</protein>
<gene>
    <name evidence="1" type="ORF">CUMW_261080</name>
</gene>
<accession>A0A2H5QTY9</accession>
<dbReference type="Proteomes" id="UP000236630">
    <property type="component" value="Unassembled WGS sequence"/>
</dbReference>
<evidence type="ECO:0008006" key="3">
    <source>
        <dbReference type="Google" id="ProtNLM"/>
    </source>
</evidence>
<dbReference type="EMBL" id="BDQV01000802">
    <property type="protein sequence ID" value="GAY68043.1"/>
    <property type="molecule type" value="Genomic_DNA"/>
</dbReference>
<dbReference type="PANTHER" id="PTHR47481">
    <property type="match status" value="1"/>
</dbReference>
<sequence>MLQNSNKHLMRDSLSSLTVKELKQLENRHELSWKMKTCVSDQSINGKVSASKHGDWARAECNPCISFSEFLRSCYYRGRWLCLLSPGQEDTPSRSQVMASSSFHHSIHVSSGTSFTFTTPIKLDRTNYTIWKQQILSSIRRNGLESYIDESKPCPERFLLDRSGSGEACGEDRENPDFIAWKRQDQLLLSWIMSSMSLEILSLVGYHPNQGPKSAYMATSEGVVDQGWHLDSGATHHLTNSAQNLTD</sequence>
<evidence type="ECO:0000313" key="2">
    <source>
        <dbReference type="Proteomes" id="UP000236630"/>
    </source>
</evidence>
<proteinExistence type="predicted"/>
<organism evidence="1 2">
    <name type="scientific">Citrus unshiu</name>
    <name type="common">Satsuma mandarin</name>
    <name type="synonym">Citrus nobilis var. unshiu</name>
    <dbReference type="NCBI Taxonomy" id="55188"/>
    <lineage>
        <taxon>Eukaryota</taxon>
        <taxon>Viridiplantae</taxon>
        <taxon>Streptophyta</taxon>
        <taxon>Embryophyta</taxon>
        <taxon>Tracheophyta</taxon>
        <taxon>Spermatophyta</taxon>
        <taxon>Magnoliopsida</taxon>
        <taxon>eudicotyledons</taxon>
        <taxon>Gunneridae</taxon>
        <taxon>Pentapetalae</taxon>
        <taxon>rosids</taxon>
        <taxon>malvids</taxon>
        <taxon>Sapindales</taxon>
        <taxon>Rutaceae</taxon>
        <taxon>Aurantioideae</taxon>
        <taxon>Citrus</taxon>
    </lineage>
</organism>
<dbReference type="PANTHER" id="PTHR47481:SF31">
    <property type="entry name" value="OS01G0873500 PROTEIN"/>
    <property type="match status" value="1"/>
</dbReference>
<name>A0A2H5QTY9_CITUN</name>
<feature type="non-terminal residue" evidence="1">
    <location>
        <position position="247"/>
    </location>
</feature>
<evidence type="ECO:0000313" key="1">
    <source>
        <dbReference type="EMBL" id="GAY68043.1"/>
    </source>
</evidence>